<sequence>MDPARRRRLVGLLLVLAAAASFGLMALFARLAYAAGMNPPSLLALRFIIAGACIALMVRWRGERMPRGRALGGLVAMGTVFYALVAQAYFVALLHASAALVALVLYTFPVLVMAANIAFFGERATGRKLLVALLTMLGLATTIGGELRGEWLGIGLALAGAFGYAAYIIVGDRLAQGVPPLPGGLVVILGCAFTSAVFALAAGVRLPQTALGWAAVCGIALLSTVFAIAAFLEGLNRVGSTTAAMASTLEPVVTVLSAAALLGEPLSASTVGGGLLIVTAVILLARTPHPSQGVVT</sequence>
<comment type="subcellular location">
    <subcellularLocation>
        <location evidence="1">Membrane</location>
        <topology evidence="1">Multi-pass membrane protein</topology>
    </subcellularLocation>
</comment>
<proteinExistence type="inferred from homology"/>
<dbReference type="PANTHER" id="PTHR32322">
    <property type="entry name" value="INNER MEMBRANE TRANSPORTER"/>
    <property type="match status" value="1"/>
</dbReference>
<evidence type="ECO:0000256" key="1">
    <source>
        <dbReference type="ARBA" id="ARBA00004141"/>
    </source>
</evidence>
<dbReference type="PANTHER" id="PTHR32322:SF2">
    <property type="entry name" value="EAMA DOMAIN-CONTAINING PROTEIN"/>
    <property type="match status" value="1"/>
</dbReference>
<keyword evidence="9" id="KW-1185">Reference proteome</keyword>
<dbReference type="InterPro" id="IPR006311">
    <property type="entry name" value="TAT_signal"/>
</dbReference>
<comment type="similarity">
    <text evidence="2">Belongs to the EamA transporter family.</text>
</comment>
<gene>
    <name evidence="8" type="ORF">EV699_12319</name>
</gene>
<evidence type="ECO:0000256" key="5">
    <source>
        <dbReference type="ARBA" id="ARBA00023136"/>
    </source>
</evidence>
<dbReference type="AlphaFoldDB" id="A0A4R2KYE4"/>
<accession>A0A4R2KYE4</accession>
<dbReference type="InterPro" id="IPR000620">
    <property type="entry name" value="EamA_dom"/>
</dbReference>
<dbReference type="OrthoDB" id="9810556at2"/>
<dbReference type="PROSITE" id="PS51318">
    <property type="entry name" value="TAT"/>
    <property type="match status" value="1"/>
</dbReference>
<protein>
    <submittedName>
        <fullName evidence="8">EamA domain-containing membrane protein RarD</fullName>
    </submittedName>
</protein>
<keyword evidence="3 6" id="KW-0812">Transmembrane</keyword>
<feature type="domain" description="EamA" evidence="7">
    <location>
        <begin position="10"/>
        <end position="141"/>
    </location>
</feature>
<keyword evidence="5 6" id="KW-0472">Membrane</keyword>
<comment type="caution">
    <text evidence="8">The sequence shown here is derived from an EMBL/GenBank/DDBJ whole genome shotgun (WGS) entry which is preliminary data.</text>
</comment>
<feature type="transmembrane region" description="Helical" evidence="6">
    <location>
        <begin position="268"/>
        <end position="285"/>
    </location>
</feature>
<feature type="domain" description="EamA" evidence="7">
    <location>
        <begin position="152"/>
        <end position="285"/>
    </location>
</feature>
<organism evidence="8 9">
    <name type="scientific">Plasticicumulans lactativorans</name>
    <dbReference type="NCBI Taxonomy" id="1133106"/>
    <lineage>
        <taxon>Bacteria</taxon>
        <taxon>Pseudomonadati</taxon>
        <taxon>Pseudomonadota</taxon>
        <taxon>Gammaproteobacteria</taxon>
        <taxon>Candidatus Competibacteraceae</taxon>
        <taxon>Plasticicumulans</taxon>
    </lineage>
</organism>
<feature type="transmembrane region" description="Helical" evidence="6">
    <location>
        <begin position="151"/>
        <end position="170"/>
    </location>
</feature>
<dbReference type="SUPFAM" id="SSF103481">
    <property type="entry name" value="Multidrug resistance efflux transporter EmrE"/>
    <property type="match status" value="2"/>
</dbReference>
<evidence type="ECO:0000256" key="6">
    <source>
        <dbReference type="SAM" id="Phobius"/>
    </source>
</evidence>
<dbReference type="Proteomes" id="UP000295765">
    <property type="component" value="Unassembled WGS sequence"/>
</dbReference>
<evidence type="ECO:0000256" key="4">
    <source>
        <dbReference type="ARBA" id="ARBA00022989"/>
    </source>
</evidence>
<dbReference type="GO" id="GO:0016020">
    <property type="term" value="C:membrane"/>
    <property type="evidence" value="ECO:0007669"/>
    <property type="project" value="UniProtKB-SubCell"/>
</dbReference>
<dbReference type="EMBL" id="SLWY01000023">
    <property type="protein sequence ID" value="TCO78142.1"/>
    <property type="molecule type" value="Genomic_DNA"/>
</dbReference>
<feature type="transmembrane region" description="Helical" evidence="6">
    <location>
        <begin position="72"/>
        <end position="92"/>
    </location>
</feature>
<evidence type="ECO:0000256" key="2">
    <source>
        <dbReference type="ARBA" id="ARBA00007362"/>
    </source>
</evidence>
<keyword evidence="4 6" id="KW-1133">Transmembrane helix</keyword>
<evidence type="ECO:0000313" key="8">
    <source>
        <dbReference type="EMBL" id="TCO78142.1"/>
    </source>
</evidence>
<feature type="transmembrane region" description="Helical" evidence="6">
    <location>
        <begin position="44"/>
        <end position="60"/>
    </location>
</feature>
<reference evidence="8 9" key="1">
    <citation type="submission" date="2019-03" db="EMBL/GenBank/DDBJ databases">
        <title>Genomic Encyclopedia of Type Strains, Phase IV (KMG-IV): sequencing the most valuable type-strain genomes for metagenomic binning, comparative biology and taxonomic classification.</title>
        <authorList>
            <person name="Goeker M."/>
        </authorList>
    </citation>
    <scope>NUCLEOTIDE SEQUENCE [LARGE SCALE GENOMIC DNA]</scope>
    <source>
        <strain evidence="8 9">DSM 25287</strain>
    </source>
</reference>
<evidence type="ECO:0000256" key="3">
    <source>
        <dbReference type="ARBA" id="ARBA00022692"/>
    </source>
</evidence>
<feature type="transmembrane region" description="Helical" evidence="6">
    <location>
        <begin position="210"/>
        <end position="232"/>
    </location>
</feature>
<evidence type="ECO:0000259" key="7">
    <source>
        <dbReference type="Pfam" id="PF00892"/>
    </source>
</evidence>
<dbReference type="InterPro" id="IPR050638">
    <property type="entry name" value="AA-Vitamin_Transporters"/>
</dbReference>
<feature type="transmembrane region" description="Helical" evidence="6">
    <location>
        <begin position="182"/>
        <end position="204"/>
    </location>
</feature>
<dbReference type="InterPro" id="IPR037185">
    <property type="entry name" value="EmrE-like"/>
</dbReference>
<feature type="transmembrane region" description="Helical" evidence="6">
    <location>
        <begin position="98"/>
        <end position="120"/>
    </location>
</feature>
<name>A0A4R2KYE4_9GAMM</name>
<evidence type="ECO:0000313" key="9">
    <source>
        <dbReference type="Proteomes" id="UP000295765"/>
    </source>
</evidence>
<dbReference type="RefSeq" id="WP_132545129.1">
    <property type="nucleotide sequence ID" value="NZ_SLWY01000023.1"/>
</dbReference>
<dbReference type="Pfam" id="PF00892">
    <property type="entry name" value="EamA"/>
    <property type="match status" value="2"/>
</dbReference>